<proteinExistence type="predicted"/>
<sequence>MASPALGEVRGNVRLLLTKTSPFLLLLFEPETRPLGNLQLRNPILRKSLLLRYKVQFLTQHPPIKQPVITNHNTLYINHLYTTQLLTNNRVPNGTKMTNKATCNATTSGA</sequence>
<gene>
    <name evidence="1" type="ORF">SFRICE_027521</name>
</gene>
<name>A0A2H1VYV1_SPOFR</name>
<dbReference type="EMBL" id="ODYU01005299">
    <property type="protein sequence ID" value="SOQ46020.1"/>
    <property type="molecule type" value="Genomic_DNA"/>
</dbReference>
<accession>A0A2H1VYV1</accession>
<evidence type="ECO:0000313" key="1">
    <source>
        <dbReference type="EMBL" id="SOQ46020.1"/>
    </source>
</evidence>
<organism evidence="1">
    <name type="scientific">Spodoptera frugiperda</name>
    <name type="common">Fall armyworm</name>
    <dbReference type="NCBI Taxonomy" id="7108"/>
    <lineage>
        <taxon>Eukaryota</taxon>
        <taxon>Metazoa</taxon>
        <taxon>Ecdysozoa</taxon>
        <taxon>Arthropoda</taxon>
        <taxon>Hexapoda</taxon>
        <taxon>Insecta</taxon>
        <taxon>Pterygota</taxon>
        <taxon>Neoptera</taxon>
        <taxon>Endopterygota</taxon>
        <taxon>Lepidoptera</taxon>
        <taxon>Glossata</taxon>
        <taxon>Ditrysia</taxon>
        <taxon>Noctuoidea</taxon>
        <taxon>Noctuidae</taxon>
        <taxon>Amphipyrinae</taxon>
        <taxon>Spodoptera</taxon>
    </lineage>
</organism>
<reference evidence="1" key="1">
    <citation type="submission" date="2016-07" db="EMBL/GenBank/DDBJ databases">
        <authorList>
            <person name="Bretaudeau A."/>
        </authorList>
    </citation>
    <scope>NUCLEOTIDE SEQUENCE</scope>
    <source>
        <strain evidence="1">Rice</strain>
        <tissue evidence="1">Whole body</tissue>
    </source>
</reference>
<protein>
    <submittedName>
        <fullName evidence="1">SFRICE_027521</fullName>
    </submittedName>
</protein>
<dbReference type="AlphaFoldDB" id="A0A2H1VYV1"/>